<dbReference type="EMBL" id="LR796220">
    <property type="protein sequence ID" value="CAB4128571.1"/>
    <property type="molecule type" value="Genomic_DNA"/>
</dbReference>
<keyword evidence="6" id="KW-0479">Metal-binding</keyword>
<keyword evidence="2" id="KW-0639">Primosome</keyword>
<evidence type="ECO:0000259" key="10">
    <source>
        <dbReference type="PROSITE" id="PS50880"/>
    </source>
</evidence>
<dbReference type="SUPFAM" id="SSF56731">
    <property type="entry name" value="DNA primase core"/>
    <property type="match status" value="1"/>
</dbReference>
<evidence type="ECO:0000256" key="3">
    <source>
        <dbReference type="ARBA" id="ARBA00022679"/>
    </source>
</evidence>
<evidence type="ECO:0000256" key="7">
    <source>
        <dbReference type="ARBA" id="ARBA00022771"/>
    </source>
</evidence>
<dbReference type="PANTHER" id="PTHR30313">
    <property type="entry name" value="DNA PRIMASE"/>
    <property type="match status" value="1"/>
</dbReference>
<name>A0A6J5L2I9_9CAUD</name>
<gene>
    <name evidence="11" type="ORF">UFOVP110_46</name>
    <name evidence="12" type="ORF">UFOVP223_118</name>
</gene>
<keyword evidence="3" id="KW-0808">Transferase</keyword>
<evidence type="ECO:0000256" key="2">
    <source>
        <dbReference type="ARBA" id="ARBA00022515"/>
    </source>
</evidence>
<dbReference type="InterPro" id="IPR002694">
    <property type="entry name" value="Znf_CHC2"/>
</dbReference>
<evidence type="ECO:0000313" key="12">
    <source>
        <dbReference type="EMBL" id="CAB5219696.1"/>
    </source>
</evidence>
<evidence type="ECO:0000256" key="9">
    <source>
        <dbReference type="ARBA" id="ARBA00023163"/>
    </source>
</evidence>
<dbReference type="PROSITE" id="PS50880">
    <property type="entry name" value="TOPRIM"/>
    <property type="match status" value="1"/>
</dbReference>
<dbReference type="GO" id="GO:0008270">
    <property type="term" value="F:zinc ion binding"/>
    <property type="evidence" value="ECO:0007669"/>
    <property type="project" value="UniProtKB-KW"/>
</dbReference>
<dbReference type="InterPro" id="IPR006171">
    <property type="entry name" value="TOPRIM_dom"/>
</dbReference>
<evidence type="ECO:0000256" key="5">
    <source>
        <dbReference type="ARBA" id="ARBA00022705"/>
    </source>
</evidence>
<evidence type="ECO:0000256" key="6">
    <source>
        <dbReference type="ARBA" id="ARBA00022723"/>
    </source>
</evidence>
<dbReference type="PANTHER" id="PTHR30313:SF2">
    <property type="entry name" value="DNA PRIMASE"/>
    <property type="match status" value="1"/>
</dbReference>
<keyword evidence="7" id="KW-0863">Zinc-finger</keyword>
<keyword evidence="4" id="KW-0548">Nucleotidyltransferase</keyword>
<proteinExistence type="predicted"/>
<dbReference type="EMBL" id="LR798276">
    <property type="protein sequence ID" value="CAB5219696.1"/>
    <property type="molecule type" value="Genomic_DNA"/>
</dbReference>
<dbReference type="SUPFAM" id="SSF57783">
    <property type="entry name" value="Zinc beta-ribbon"/>
    <property type="match status" value="1"/>
</dbReference>
<dbReference type="GO" id="GO:0006269">
    <property type="term" value="P:DNA replication, synthesis of primer"/>
    <property type="evidence" value="ECO:0007669"/>
    <property type="project" value="UniProtKB-KW"/>
</dbReference>
<dbReference type="Pfam" id="PF01807">
    <property type="entry name" value="Zn_ribbon_DnaG"/>
    <property type="match status" value="1"/>
</dbReference>
<evidence type="ECO:0000256" key="8">
    <source>
        <dbReference type="ARBA" id="ARBA00022833"/>
    </source>
</evidence>
<dbReference type="Gene3D" id="3.40.1360.10">
    <property type="match status" value="1"/>
</dbReference>
<keyword evidence="5" id="KW-0235">DNA replication</keyword>
<organism evidence="11">
    <name type="scientific">uncultured Caudovirales phage</name>
    <dbReference type="NCBI Taxonomy" id="2100421"/>
    <lineage>
        <taxon>Viruses</taxon>
        <taxon>Duplodnaviria</taxon>
        <taxon>Heunggongvirae</taxon>
        <taxon>Uroviricota</taxon>
        <taxon>Caudoviricetes</taxon>
        <taxon>Peduoviridae</taxon>
        <taxon>Maltschvirus</taxon>
        <taxon>Maltschvirus maltsch</taxon>
    </lineage>
</organism>
<evidence type="ECO:0000256" key="4">
    <source>
        <dbReference type="ARBA" id="ARBA00022695"/>
    </source>
</evidence>
<keyword evidence="8" id="KW-0862">Zinc</keyword>
<dbReference type="InterPro" id="IPR034151">
    <property type="entry name" value="TOPRIM_DnaG_bac"/>
</dbReference>
<dbReference type="CDD" id="cd03364">
    <property type="entry name" value="TOPRIM_DnaG_primases"/>
    <property type="match status" value="1"/>
</dbReference>
<dbReference type="InterPro" id="IPR050219">
    <property type="entry name" value="DnaG_primase"/>
</dbReference>
<keyword evidence="9" id="KW-0804">Transcription</keyword>
<feature type="domain" description="Toprim" evidence="10">
    <location>
        <begin position="213"/>
        <end position="296"/>
    </location>
</feature>
<dbReference type="InterPro" id="IPR036977">
    <property type="entry name" value="DNA_primase_Znf_CHC2"/>
</dbReference>
<dbReference type="GO" id="GO:0003677">
    <property type="term" value="F:DNA binding"/>
    <property type="evidence" value="ECO:0007669"/>
    <property type="project" value="InterPro"/>
</dbReference>
<dbReference type="Pfam" id="PF13662">
    <property type="entry name" value="Toprim_4"/>
    <property type="match status" value="1"/>
</dbReference>
<sequence>MINTIDVPKVLNGLGIEYEEKTSDAQALCPMHLARTGKEDMSPSWWINLESGLHICFSCGYKGNLPQLVCDVNEFYLKTWDESYQYDYPAAEAWISQVAEISMETLLEIMRNLPSRIDAAPKPLEMSEARLAVFVSPPKEQLDVRNITEDAAKTYGILWDAKKKAWVLPLRAHDSNKLLGWQEKGTEHRTFFNRPAGLQKSKTLFGIENQNEQTAIVVESPLDCVRLASAGINGAVAVCGSNVSEEQVKLLRASSKIIVAFDNPKVDKAGAKASKEILEFGRKYGLNLFFFNYGDTCAKDPGDMTDDELRWGVENAKSSILGEQAYV</sequence>
<protein>
    <submittedName>
        <fullName evidence="11">Bacterial DnaG primase, TOPRIM domain</fullName>
    </submittedName>
</protein>
<dbReference type="GO" id="GO:0000428">
    <property type="term" value="C:DNA-directed RNA polymerase complex"/>
    <property type="evidence" value="ECO:0007669"/>
    <property type="project" value="UniProtKB-KW"/>
</dbReference>
<dbReference type="GO" id="GO:0003899">
    <property type="term" value="F:DNA-directed RNA polymerase activity"/>
    <property type="evidence" value="ECO:0007669"/>
    <property type="project" value="InterPro"/>
</dbReference>
<reference evidence="11" key="1">
    <citation type="submission" date="2020-04" db="EMBL/GenBank/DDBJ databases">
        <authorList>
            <person name="Chiriac C."/>
            <person name="Salcher M."/>
            <person name="Ghai R."/>
            <person name="Kavagutti S V."/>
        </authorList>
    </citation>
    <scope>NUCLEOTIDE SEQUENCE</scope>
</reference>
<keyword evidence="1" id="KW-0240">DNA-directed RNA polymerase</keyword>
<dbReference type="Gene3D" id="3.90.580.10">
    <property type="entry name" value="Zinc finger, CHC2-type domain"/>
    <property type="match status" value="1"/>
</dbReference>
<dbReference type="SMART" id="SM00493">
    <property type="entry name" value="TOPRIM"/>
    <property type="match status" value="1"/>
</dbReference>
<evidence type="ECO:0000256" key="1">
    <source>
        <dbReference type="ARBA" id="ARBA00022478"/>
    </source>
</evidence>
<evidence type="ECO:0000313" key="11">
    <source>
        <dbReference type="EMBL" id="CAB4128571.1"/>
    </source>
</evidence>
<accession>A0A6J5L2I9</accession>